<dbReference type="InterPro" id="IPR011909">
    <property type="entry name" value="GlrX_NrdH"/>
</dbReference>
<evidence type="ECO:0000256" key="7">
    <source>
        <dbReference type="ARBA" id="ARBA00023284"/>
    </source>
</evidence>
<gene>
    <name evidence="9" type="primary">nrdH</name>
    <name evidence="9" type="ORF">M3M35_06440</name>
</gene>
<comment type="similarity">
    <text evidence="2">Belongs to the glutaredoxin family.</text>
</comment>
<proteinExistence type="inferred from homology"/>
<evidence type="ECO:0000256" key="5">
    <source>
        <dbReference type="ARBA" id="ARBA00022982"/>
    </source>
</evidence>
<evidence type="ECO:0000313" key="10">
    <source>
        <dbReference type="Proteomes" id="UP001056707"/>
    </source>
</evidence>
<dbReference type="EMBL" id="CP097116">
    <property type="protein sequence ID" value="USS84927.1"/>
    <property type="molecule type" value="Genomic_DNA"/>
</dbReference>
<evidence type="ECO:0000256" key="6">
    <source>
        <dbReference type="ARBA" id="ARBA00023157"/>
    </source>
</evidence>
<dbReference type="PROSITE" id="PS51354">
    <property type="entry name" value="GLUTAREDOXIN_2"/>
    <property type="match status" value="1"/>
</dbReference>
<dbReference type="Proteomes" id="UP001056707">
    <property type="component" value="Chromosome"/>
</dbReference>
<evidence type="ECO:0000256" key="1">
    <source>
        <dbReference type="ARBA" id="ARBA00002292"/>
    </source>
</evidence>
<accession>A0ABY5BMM1</accession>
<keyword evidence="5" id="KW-0249">Electron transport</keyword>
<organism evidence="9 10">
    <name type="scientific">Fructilactobacillus myrtifloralis</name>
    <dbReference type="NCBI Taxonomy" id="2940301"/>
    <lineage>
        <taxon>Bacteria</taxon>
        <taxon>Bacillati</taxon>
        <taxon>Bacillota</taxon>
        <taxon>Bacilli</taxon>
        <taxon>Lactobacillales</taxon>
        <taxon>Lactobacillaceae</taxon>
        <taxon>Fructilactobacillus</taxon>
    </lineage>
</organism>
<dbReference type="InterPro" id="IPR002109">
    <property type="entry name" value="Glutaredoxin"/>
</dbReference>
<dbReference type="Gene3D" id="3.40.30.10">
    <property type="entry name" value="Glutaredoxin"/>
    <property type="match status" value="1"/>
</dbReference>
<evidence type="ECO:0000256" key="4">
    <source>
        <dbReference type="ARBA" id="ARBA00022448"/>
    </source>
</evidence>
<dbReference type="RefSeq" id="WP_252749829.1">
    <property type="nucleotide sequence ID" value="NZ_CP097116.1"/>
</dbReference>
<sequence length="81" mass="9223">MKQITVYTKDNCIQCKMTKRFLTEHNVDFTEQNTSENPDLIPYLKAQGFQAVPVVESEIIDSFGGFRPDQLQKLVDALLTA</sequence>
<keyword evidence="4" id="KW-0813">Transport</keyword>
<dbReference type="PANTHER" id="PTHR34386">
    <property type="entry name" value="GLUTAREDOXIN"/>
    <property type="match status" value="1"/>
</dbReference>
<dbReference type="NCBIfam" id="TIGR02194">
    <property type="entry name" value="GlrX_NrdH"/>
    <property type="match status" value="1"/>
</dbReference>
<protein>
    <recommendedName>
        <fullName evidence="3">Glutaredoxin-like protein NrdH</fullName>
    </recommendedName>
</protein>
<feature type="domain" description="Glutaredoxin" evidence="8">
    <location>
        <begin position="4"/>
        <end position="55"/>
    </location>
</feature>
<keyword evidence="7" id="KW-0676">Redox-active center</keyword>
<dbReference type="PANTHER" id="PTHR34386:SF1">
    <property type="entry name" value="GLUTAREDOXIN-LIKE PROTEIN NRDH"/>
    <property type="match status" value="1"/>
</dbReference>
<evidence type="ECO:0000259" key="8">
    <source>
        <dbReference type="Pfam" id="PF00462"/>
    </source>
</evidence>
<dbReference type="Pfam" id="PF00462">
    <property type="entry name" value="Glutaredoxin"/>
    <property type="match status" value="1"/>
</dbReference>
<evidence type="ECO:0000256" key="3">
    <source>
        <dbReference type="ARBA" id="ARBA00017945"/>
    </source>
</evidence>
<dbReference type="SUPFAM" id="SSF52833">
    <property type="entry name" value="Thioredoxin-like"/>
    <property type="match status" value="1"/>
</dbReference>
<evidence type="ECO:0000313" key="9">
    <source>
        <dbReference type="EMBL" id="USS84927.1"/>
    </source>
</evidence>
<dbReference type="InterPro" id="IPR036249">
    <property type="entry name" value="Thioredoxin-like_sf"/>
</dbReference>
<evidence type="ECO:0000256" key="2">
    <source>
        <dbReference type="ARBA" id="ARBA00007787"/>
    </source>
</evidence>
<keyword evidence="6" id="KW-1015">Disulfide bond</keyword>
<keyword evidence="10" id="KW-1185">Reference proteome</keyword>
<reference evidence="9" key="1">
    <citation type="submission" date="2022-05" db="EMBL/GenBank/DDBJ databases">
        <authorList>
            <person name="Oliphant S.A."/>
            <person name="Watson-Haigh N.S."/>
            <person name="Sumby K.M."/>
            <person name="Gardner J.M."/>
            <person name="Jiranek V."/>
        </authorList>
    </citation>
    <scope>NUCLEOTIDE SEQUENCE</scope>
    <source>
        <strain evidence="9">KI16_H9</strain>
    </source>
</reference>
<dbReference type="CDD" id="cd02976">
    <property type="entry name" value="NrdH"/>
    <property type="match status" value="1"/>
</dbReference>
<dbReference type="InterPro" id="IPR051548">
    <property type="entry name" value="Grx-like_ET"/>
</dbReference>
<name>A0ABY5BMM1_9LACO</name>
<comment type="function">
    <text evidence="1">Electron transport system for the ribonucleotide reductase system NrdEF.</text>
</comment>